<dbReference type="AlphaFoldDB" id="A0A5E7YFT0"/>
<organism evidence="1 2">
    <name type="scientific">Sphingomonas aurantiaca</name>
    <dbReference type="NCBI Taxonomy" id="185949"/>
    <lineage>
        <taxon>Bacteria</taxon>
        <taxon>Pseudomonadati</taxon>
        <taxon>Pseudomonadota</taxon>
        <taxon>Alphaproteobacteria</taxon>
        <taxon>Sphingomonadales</taxon>
        <taxon>Sphingomonadaceae</taxon>
        <taxon>Sphingomonas</taxon>
    </lineage>
</organism>
<proteinExistence type="predicted"/>
<sequence length="175" mass="18356">MLLTETVSTVARLRAATASDHDAVDAGFGRYDLSDAGDYREFLIAHARALPAVEAWLEGIAGLAPVRSRRDALAADLAALGEVMPTPMTFDMAPSAAAGWGAMYVVEGSRLGGIMLSRSVPEGLPSAYLGAKHLSGEWRGLLAAIDSQPADEAWIAEAVAGAKAAFELYRRAPEA</sequence>
<evidence type="ECO:0000313" key="2">
    <source>
        <dbReference type="Proteomes" id="UP000326857"/>
    </source>
</evidence>
<protein>
    <recommendedName>
        <fullName evidence="3">Heme oxygenase</fullName>
    </recommendedName>
</protein>
<dbReference type="Proteomes" id="UP000326857">
    <property type="component" value="Unassembled WGS sequence"/>
</dbReference>
<dbReference type="Gene3D" id="1.20.910.10">
    <property type="entry name" value="Heme oxygenase-like"/>
    <property type="match status" value="1"/>
</dbReference>
<dbReference type="EMBL" id="CABVLI010000030">
    <property type="protein sequence ID" value="VVT05138.1"/>
    <property type="molecule type" value="Genomic_DNA"/>
</dbReference>
<gene>
    <name evidence="1" type="ORF">SPHINGO391_360070</name>
</gene>
<reference evidence="1 2" key="1">
    <citation type="submission" date="2019-09" db="EMBL/GenBank/DDBJ databases">
        <authorList>
            <person name="Dittami M. S."/>
        </authorList>
    </citation>
    <scope>NUCLEOTIDE SEQUENCE [LARGE SCALE GENOMIC DNA]</scope>
    <source>
        <strain evidence="1">SPHINGO391</strain>
    </source>
</reference>
<dbReference type="InterPro" id="IPR016084">
    <property type="entry name" value="Haem_Oase-like_multi-hlx"/>
</dbReference>
<accession>A0A5E7YFT0</accession>
<evidence type="ECO:0008006" key="3">
    <source>
        <dbReference type="Google" id="ProtNLM"/>
    </source>
</evidence>
<dbReference type="SUPFAM" id="SSF48613">
    <property type="entry name" value="Heme oxygenase-like"/>
    <property type="match status" value="1"/>
</dbReference>
<name>A0A5E7YFT0_9SPHN</name>
<dbReference type="CDD" id="cd19166">
    <property type="entry name" value="HemeO-bac"/>
    <property type="match status" value="1"/>
</dbReference>
<evidence type="ECO:0000313" key="1">
    <source>
        <dbReference type="EMBL" id="VVT05138.1"/>
    </source>
</evidence>